<dbReference type="AlphaFoldDB" id="A0AAJ5ZIU5"/>
<sequence>MKITSLEIIKVPPSWVWLRIHTDTEHVGLGEPYLENHPETVIAEVKRLEPFLIGKDPTQVEKLWKVMYESGTGYFGGPIKLSAISGIDMALWDLAGKAAGVPIYQMLGGKIFDRIKMYRATGGQLPWAIEPGEPYHPGNPPQTDLKPNQPETYKEAARVLIEDWGYRALKMHISLGDGLEATTKVDGIAENFAAAKEGAAEGAKNAGADEVDVAIDIHNPNPAIGRQLIEALAPHRPLFIEEPMPVERVDALAQIVDGSTATIAAGERWMGKHVFFDALSRGLLSVVQPDIAHAGGITETKKIAIMAEAAYAKMAIHCPLSPMALAASIQVDACTPNFLVQEHNEVNDSRPTSGPHAGKTVIGAGFFKDPYVLDEDGFVAVPEGPGLGIELDPEGFEKIMAKPWQATRG</sequence>
<dbReference type="EMBL" id="CP046147">
    <property type="protein sequence ID" value="WFG40185.1"/>
    <property type="molecule type" value="Genomic_DNA"/>
</dbReference>
<dbReference type="SUPFAM" id="SSF54826">
    <property type="entry name" value="Enolase N-terminal domain-like"/>
    <property type="match status" value="1"/>
</dbReference>
<dbReference type="Gene3D" id="3.30.390.10">
    <property type="entry name" value="Enolase-like, N-terminal domain"/>
    <property type="match status" value="1"/>
</dbReference>
<dbReference type="SFLD" id="SFLDS00001">
    <property type="entry name" value="Enolase"/>
    <property type="match status" value="1"/>
</dbReference>
<evidence type="ECO:0000256" key="1">
    <source>
        <dbReference type="ARBA" id="ARBA00023239"/>
    </source>
</evidence>
<protein>
    <submittedName>
        <fullName evidence="4">Galactonate dehydratase</fullName>
    </submittedName>
</protein>
<dbReference type="Proteomes" id="UP001219901">
    <property type="component" value="Chromosome"/>
</dbReference>
<evidence type="ECO:0000313" key="4">
    <source>
        <dbReference type="EMBL" id="WFG40185.1"/>
    </source>
</evidence>
<dbReference type="GO" id="GO:0016829">
    <property type="term" value="F:lyase activity"/>
    <property type="evidence" value="ECO:0007669"/>
    <property type="project" value="UniProtKB-KW"/>
</dbReference>
<gene>
    <name evidence="3" type="ORF">GKO46_10200</name>
    <name evidence="4" type="ORF">GKO48_11345</name>
</gene>
<evidence type="ECO:0000313" key="6">
    <source>
        <dbReference type="Proteomes" id="UP001321249"/>
    </source>
</evidence>
<reference evidence="5" key="3">
    <citation type="submission" date="2023-06" db="EMBL/GenBank/DDBJ databases">
        <title>Pangenomics reveal diversification of enzyme families and niche specialization in globally abundant SAR202 bacteria.</title>
        <authorList>
            <person name="Saw J.H.W."/>
        </authorList>
    </citation>
    <scope>NUCLEOTIDE SEQUENCE [LARGE SCALE GENOMIC DNA]</scope>
    <source>
        <strain evidence="5">JH1073</strain>
    </source>
</reference>
<dbReference type="InterPro" id="IPR029065">
    <property type="entry name" value="Enolase_C-like"/>
</dbReference>
<dbReference type="PANTHER" id="PTHR48080">
    <property type="entry name" value="D-GALACTONATE DEHYDRATASE-RELATED"/>
    <property type="match status" value="1"/>
</dbReference>
<dbReference type="RefSeq" id="WP_342825801.1">
    <property type="nucleotide sequence ID" value="NZ_CP046146.1"/>
</dbReference>
<dbReference type="EMBL" id="WMBE01000003">
    <property type="protein sequence ID" value="MDG0867437.1"/>
    <property type="molecule type" value="Genomic_DNA"/>
</dbReference>
<evidence type="ECO:0000313" key="5">
    <source>
        <dbReference type="Proteomes" id="UP001219901"/>
    </source>
</evidence>
<keyword evidence="1" id="KW-0456">Lyase</keyword>
<dbReference type="InterPro" id="IPR029017">
    <property type="entry name" value="Enolase-like_N"/>
</dbReference>
<organism evidence="4 5">
    <name type="scientific">Candidatus Lucifugimonas marina</name>
    <dbReference type="NCBI Taxonomy" id="3038979"/>
    <lineage>
        <taxon>Bacteria</taxon>
        <taxon>Bacillati</taxon>
        <taxon>Chloroflexota</taxon>
        <taxon>Dehalococcoidia</taxon>
        <taxon>SAR202 cluster</taxon>
        <taxon>Candidatus Lucifugimonadales</taxon>
        <taxon>Candidatus Lucifugimonadaceae</taxon>
        <taxon>Candidatus Lucifugimonas</taxon>
    </lineage>
</organism>
<accession>A0AAJ5ZIU5</accession>
<dbReference type="SMART" id="SM00922">
    <property type="entry name" value="MR_MLE"/>
    <property type="match status" value="1"/>
</dbReference>
<dbReference type="InterPro" id="IPR013341">
    <property type="entry name" value="Mandelate_racemase_N_dom"/>
</dbReference>
<reference evidence="4" key="2">
    <citation type="journal article" date="2023" name="Nat. Commun.">
        <title>Cultivation of marine bacteria of the SAR202 clade.</title>
        <authorList>
            <person name="Lim Y."/>
            <person name="Seo J.H."/>
            <person name="Giovannoni S.J."/>
            <person name="Kang I."/>
            <person name="Cho J.C."/>
        </authorList>
    </citation>
    <scope>NUCLEOTIDE SEQUENCE</scope>
    <source>
        <strain evidence="4">JH1073</strain>
    </source>
</reference>
<evidence type="ECO:0000313" key="3">
    <source>
        <dbReference type="EMBL" id="MDG0867437.1"/>
    </source>
</evidence>
<feature type="domain" description="Mandelate racemase/muconate lactonizing enzyme C-terminal" evidence="2">
    <location>
        <begin position="150"/>
        <end position="262"/>
    </location>
</feature>
<proteinExistence type="predicted"/>
<evidence type="ECO:0000259" key="2">
    <source>
        <dbReference type="SMART" id="SM00922"/>
    </source>
</evidence>
<dbReference type="Proteomes" id="UP001321249">
    <property type="component" value="Unassembled WGS sequence"/>
</dbReference>
<dbReference type="Pfam" id="PF13378">
    <property type="entry name" value="MR_MLE_C"/>
    <property type="match status" value="1"/>
</dbReference>
<dbReference type="SUPFAM" id="SSF51604">
    <property type="entry name" value="Enolase C-terminal domain-like"/>
    <property type="match status" value="1"/>
</dbReference>
<reference evidence="5 6" key="1">
    <citation type="submission" date="2019-11" db="EMBL/GenBank/DDBJ databases">
        <authorList>
            <person name="Cho J.-C."/>
        </authorList>
    </citation>
    <scope>NUCLEOTIDE SEQUENCE [LARGE SCALE GENOMIC DNA]</scope>
    <source>
        <strain evidence="4 5">JH1073</strain>
        <strain evidence="3 6">JH702</strain>
    </source>
</reference>
<dbReference type="InterPro" id="IPR036849">
    <property type="entry name" value="Enolase-like_C_sf"/>
</dbReference>
<keyword evidence="5" id="KW-1185">Reference proteome</keyword>
<dbReference type="InterPro" id="IPR013342">
    <property type="entry name" value="Mandelate_racemase_C"/>
</dbReference>
<dbReference type="InterPro" id="IPR034593">
    <property type="entry name" value="DgoD-like"/>
</dbReference>
<dbReference type="Pfam" id="PF02746">
    <property type="entry name" value="MR_MLE_N"/>
    <property type="match status" value="1"/>
</dbReference>
<dbReference type="PANTHER" id="PTHR48080:SF2">
    <property type="entry name" value="D-GALACTONATE DEHYDRATASE"/>
    <property type="match status" value="1"/>
</dbReference>
<dbReference type="Gene3D" id="3.20.20.120">
    <property type="entry name" value="Enolase-like C-terminal domain"/>
    <property type="match status" value="1"/>
</dbReference>
<name>A0AAJ5ZIU5_9CHLR</name>